<name>A0ABR9UKE8_9CYAN</name>
<dbReference type="RefSeq" id="WP_193872412.1">
    <property type="nucleotide sequence ID" value="NZ_JADEWU010000161.1"/>
</dbReference>
<sequence length="74" mass="8721">MLQFYSRDLVEIDEPTAEFVQVALKVLRLRSLELDELEIALLDVLQQRLEFTPRQLLYLEYLEKVLTLPRLSGS</sequence>
<keyword evidence="2" id="KW-1185">Reference proteome</keyword>
<proteinExistence type="predicted"/>
<accession>A0ABR9UKE8</accession>
<reference evidence="1 2" key="1">
    <citation type="submission" date="2020-10" db="EMBL/GenBank/DDBJ databases">
        <authorList>
            <person name="Castelo-Branco R."/>
            <person name="Eusebio N."/>
            <person name="Adriana R."/>
            <person name="Vieira A."/>
            <person name="Brugerolle De Fraissinette N."/>
            <person name="Rezende De Castro R."/>
            <person name="Schneider M.P."/>
            <person name="Vasconcelos V."/>
            <person name="Leao P.N."/>
        </authorList>
    </citation>
    <scope>NUCLEOTIDE SEQUENCE [LARGE SCALE GENOMIC DNA]</scope>
    <source>
        <strain evidence="1 2">LEGE 06226</strain>
    </source>
</reference>
<dbReference type="Proteomes" id="UP000640725">
    <property type="component" value="Unassembled WGS sequence"/>
</dbReference>
<dbReference type="EMBL" id="JADEWU010000161">
    <property type="protein sequence ID" value="MBE9146938.1"/>
    <property type="molecule type" value="Genomic_DNA"/>
</dbReference>
<protein>
    <submittedName>
        <fullName evidence="1">Uncharacterized protein</fullName>
    </submittedName>
</protein>
<gene>
    <name evidence="1" type="ORF">IQ236_27500</name>
</gene>
<evidence type="ECO:0000313" key="1">
    <source>
        <dbReference type="EMBL" id="MBE9146938.1"/>
    </source>
</evidence>
<evidence type="ECO:0000313" key="2">
    <source>
        <dbReference type="Proteomes" id="UP000640725"/>
    </source>
</evidence>
<comment type="caution">
    <text evidence="1">The sequence shown here is derived from an EMBL/GenBank/DDBJ whole genome shotgun (WGS) entry which is preliminary data.</text>
</comment>
<organism evidence="1 2">
    <name type="scientific">Planktothrix mougeotii LEGE 06226</name>
    <dbReference type="NCBI Taxonomy" id="1828728"/>
    <lineage>
        <taxon>Bacteria</taxon>
        <taxon>Bacillati</taxon>
        <taxon>Cyanobacteriota</taxon>
        <taxon>Cyanophyceae</taxon>
        <taxon>Oscillatoriophycideae</taxon>
        <taxon>Oscillatoriales</taxon>
        <taxon>Microcoleaceae</taxon>
        <taxon>Planktothrix</taxon>
    </lineage>
</organism>